<sequence>MARPAAYLHFGDFDSYGKLDFDKKEIRKAMRRAGVLVRARSRKLVSKRGASETGQYPGLRKGNLRRSISYRVSHSGFMVKIEPKKTAEMKAFYPAFLWYGVRRGAKRGKSHKKQASTGAWRIEPRQNYMVDALESSADDVRAILRQAFAAALR</sequence>
<evidence type="ECO:0000313" key="1">
    <source>
        <dbReference type="EMBL" id="SET77017.1"/>
    </source>
</evidence>
<proteinExistence type="predicted"/>
<dbReference type="Proteomes" id="UP000182332">
    <property type="component" value="Unassembled WGS sequence"/>
</dbReference>
<evidence type="ECO:0008006" key="3">
    <source>
        <dbReference type="Google" id="ProtNLM"/>
    </source>
</evidence>
<dbReference type="RefSeq" id="WP_074891341.1">
    <property type="nucleotide sequence ID" value="NZ_FOHW01000024.1"/>
</dbReference>
<evidence type="ECO:0000313" key="2">
    <source>
        <dbReference type="Proteomes" id="UP000182332"/>
    </source>
</evidence>
<gene>
    <name evidence="1" type="ORF">SAMN05216197_12485</name>
</gene>
<organism evidence="1 2">
    <name type="scientific">Pseudomonas graminis</name>
    <dbReference type="NCBI Taxonomy" id="158627"/>
    <lineage>
        <taxon>Bacteria</taxon>
        <taxon>Pseudomonadati</taxon>
        <taxon>Pseudomonadota</taxon>
        <taxon>Gammaproteobacteria</taxon>
        <taxon>Pseudomonadales</taxon>
        <taxon>Pseudomonadaceae</taxon>
        <taxon>Pseudomonas</taxon>
    </lineage>
</organism>
<dbReference type="OrthoDB" id="6876814at2"/>
<accession>A0A1I0H2U6</accession>
<name>A0A1I0H2U6_9PSED</name>
<reference evidence="1 2" key="1">
    <citation type="submission" date="2016-10" db="EMBL/GenBank/DDBJ databases">
        <authorList>
            <person name="de Groot N.N."/>
        </authorList>
    </citation>
    <scope>NUCLEOTIDE SEQUENCE [LARGE SCALE GENOMIC DNA]</scope>
    <source>
        <strain evidence="1 2">DSM 11363</strain>
    </source>
</reference>
<dbReference type="EMBL" id="FOHW01000024">
    <property type="protein sequence ID" value="SET77017.1"/>
    <property type="molecule type" value="Genomic_DNA"/>
</dbReference>
<protein>
    <recommendedName>
        <fullName evidence="3">HK97 gp10 family phage protein</fullName>
    </recommendedName>
</protein>
<dbReference type="AlphaFoldDB" id="A0A1I0H2U6"/>